<dbReference type="SUPFAM" id="SSF55785">
    <property type="entry name" value="PYP-like sensor domain (PAS domain)"/>
    <property type="match status" value="1"/>
</dbReference>
<dbReference type="RefSeq" id="WP_121246856.1">
    <property type="nucleotide sequence ID" value="NZ_RBIL01000001.1"/>
</dbReference>
<evidence type="ECO:0000256" key="5">
    <source>
        <dbReference type="ARBA" id="ARBA00022741"/>
    </source>
</evidence>
<dbReference type="PROSITE" id="PS50112">
    <property type="entry name" value="PAS"/>
    <property type="match status" value="1"/>
</dbReference>
<evidence type="ECO:0000256" key="7">
    <source>
        <dbReference type="ARBA" id="ARBA00022840"/>
    </source>
</evidence>
<dbReference type="CDD" id="cd00130">
    <property type="entry name" value="PAS"/>
    <property type="match status" value="1"/>
</dbReference>
<dbReference type="InterPro" id="IPR000700">
    <property type="entry name" value="PAS-assoc_C"/>
</dbReference>
<evidence type="ECO:0000256" key="4">
    <source>
        <dbReference type="ARBA" id="ARBA00022679"/>
    </source>
</evidence>
<dbReference type="PANTHER" id="PTHR24421">
    <property type="entry name" value="NITRATE/NITRITE SENSOR PROTEIN NARX-RELATED"/>
    <property type="match status" value="1"/>
</dbReference>
<evidence type="ECO:0000259" key="9">
    <source>
        <dbReference type="PROSITE" id="PS50112"/>
    </source>
</evidence>
<protein>
    <recommendedName>
        <fullName evidence="2">histidine kinase</fullName>
        <ecNumber evidence="2">2.7.13.3</ecNumber>
    </recommendedName>
</protein>
<keyword evidence="5" id="KW-0547">Nucleotide-binding</keyword>
<dbReference type="NCBIfam" id="TIGR00229">
    <property type="entry name" value="sensory_box"/>
    <property type="match status" value="1"/>
</dbReference>
<dbReference type="Gene3D" id="1.20.5.1930">
    <property type="match status" value="1"/>
</dbReference>
<keyword evidence="12" id="KW-1185">Reference proteome</keyword>
<organism evidence="11 12">
    <name type="scientific">Solirubrobacter pauli</name>
    <dbReference type="NCBI Taxonomy" id="166793"/>
    <lineage>
        <taxon>Bacteria</taxon>
        <taxon>Bacillati</taxon>
        <taxon>Actinomycetota</taxon>
        <taxon>Thermoleophilia</taxon>
        <taxon>Solirubrobacterales</taxon>
        <taxon>Solirubrobacteraceae</taxon>
        <taxon>Solirubrobacter</taxon>
    </lineage>
</organism>
<evidence type="ECO:0000256" key="8">
    <source>
        <dbReference type="ARBA" id="ARBA00023012"/>
    </source>
</evidence>
<dbReference type="CDD" id="cd16917">
    <property type="entry name" value="HATPase_UhpB-NarQ-NarX-like"/>
    <property type="match status" value="1"/>
</dbReference>
<name>A0A660L7L3_9ACTN</name>
<dbReference type="Pfam" id="PF02518">
    <property type="entry name" value="HATPase_c"/>
    <property type="match status" value="1"/>
</dbReference>
<dbReference type="Gene3D" id="3.30.565.10">
    <property type="entry name" value="Histidine kinase-like ATPase, C-terminal domain"/>
    <property type="match status" value="1"/>
</dbReference>
<dbReference type="GO" id="GO:0016020">
    <property type="term" value="C:membrane"/>
    <property type="evidence" value="ECO:0007669"/>
    <property type="project" value="InterPro"/>
</dbReference>
<gene>
    <name evidence="11" type="ORF">C8N24_0168</name>
</gene>
<evidence type="ECO:0000313" key="12">
    <source>
        <dbReference type="Proteomes" id="UP000278962"/>
    </source>
</evidence>
<dbReference type="InterPro" id="IPR036890">
    <property type="entry name" value="HATPase_C_sf"/>
</dbReference>
<dbReference type="EC" id="2.7.13.3" evidence="2"/>
<dbReference type="GO" id="GO:0046983">
    <property type="term" value="F:protein dimerization activity"/>
    <property type="evidence" value="ECO:0007669"/>
    <property type="project" value="InterPro"/>
</dbReference>
<proteinExistence type="predicted"/>
<evidence type="ECO:0000313" key="11">
    <source>
        <dbReference type="EMBL" id="RKQ90366.1"/>
    </source>
</evidence>
<reference evidence="11 12" key="1">
    <citation type="submission" date="2018-10" db="EMBL/GenBank/DDBJ databases">
        <title>Genomic Encyclopedia of Archaeal and Bacterial Type Strains, Phase II (KMG-II): from individual species to whole genera.</title>
        <authorList>
            <person name="Goeker M."/>
        </authorList>
    </citation>
    <scope>NUCLEOTIDE SEQUENCE [LARGE SCALE GENOMIC DNA]</scope>
    <source>
        <strain evidence="11 12">DSM 14954</strain>
    </source>
</reference>
<evidence type="ECO:0000256" key="6">
    <source>
        <dbReference type="ARBA" id="ARBA00022777"/>
    </source>
</evidence>
<dbReference type="SUPFAM" id="SSF55874">
    <property type="entry name" value="ATPase domain of HSP90 chaperone/DNA topoisomerase II/histidine kinase"/>
    <property type="match status" value="1"/>
</dbReference>
<dbReference type="EMBL" id="RBIL01000001">
    <property type="protein sequence ID" value="RKQ90366.1"/>
    <property type="molecule type" value="Genomic_DNA"/>
</dbReference>
<evidence type="ECO:0000259" key="10">
    <source>
        <dbReference type="PROSITE" id="PS50113"/>
    </source>
</evidence>
<dbReference type="GO" id="GO:0005524">
    <property type="term" value="F:ATP binding"/>
    <property type="evidence" value="ECO:0007669"/>
    <property type="project" value="UniProtKB-KW"/>
</dbReference>
<dbReference type="PROSITE" id="PS50113">
    <property type="entry name" value="PAC"/>
    <property type="match status" value="1"/>
</dbReference>
<evidence type="ECO:0000256" key="2">
    <source>
        <dbReference type="ARBA" id="ARBA00012438"/>
    </source>
</evidence>
<dbReference type="InterPro" id="IPR035965">
    <property type="entry name" value="PAS-like_dom_sf"/>
</dbReference>
<dbReference type="Proteomes" id="UP000278962">
    <property type="component" value="Unassembled WGS sequence"/>
</dbReference>
<evidence type="ECO:0000256" key="1">
    <source>
        <dbReference type="ARBA" id="ARBA00000085"/>
    </source>
</evidence>
<dbReference type="GO" id="GO:0006355">
    <property type="term" value="P:regulation of DNA-templated transcription"/>
    <property type="evidence" value="ECO:0007669"/>
    <property type="project" value="InterPro"/>
</dbReference>
<dbReference type="InterPro" id="IPR050482">
    <property type="entry name" value="Sensor_HK_TwoCompSys"/>
</dbReference>
<dbReference type="InterPro" id="IPR003594">
    <property type="entry name" value="HATPase_dom"/>
</dbReference>
<feature type="domain" description="PAS" evidence="9">
    <location>
        <begin position="8"/>
        <end position="79"/>
    </location>
</feature>
<dbReference type="Pfam" id="PF07730">
    <property type="entry name" value="HisKA_3"/>
    <property type="match status" value="1"/>
</dbReference>
<keyword evidence="3" id="KW-0597">Phosphoprotein</keyword>
<dbReference type="InterPro" id="IPR011712">
    <property type="entry name" value="Sig_transdc_His_kin_sub3_dim/P"/>
</dbReference>
<dbReference type="GO" id="GO:0000155">
    <property type="term" value="F:phosphorelay sensor kinase activity"/>
    <property type="evidence" value="ECO:0007669"/>
    <property type="project" value="InterPro"/>
</dbReference>
<dbReference type="SMART" id="SM00091">
    <property type="entry name" value="PAS"/>
    <property type="match status" value="1"/>
</dbReference>
<dbReference type="InterPro" id="IPR000014">
    <property type="entry name" value="PAS"/>
</dbReference>
<dbReference type="Gene3D" id="3.30.450.20">
    <property type="entry name" value="PAS domain"/>
    <property type="match status" value="1"/>
</dbReference>
<comment type="catalytic activity">
    <reaction evidence="1">
        <text>ATP + protein L-histidine = ADP + protein N-phospho-L-histidine.</text>
        <dbReference type="EC" id="2.7.13.3"/>
    </reaction>
</comment>
<sequence>MTTIDADLPERYRALLLSALDCVVTMDHEGRVVEWNPAAERTFGWSAAEAAGQDMADLIVPPSLRERHRAGLARYLAGGAPVVLDRRVEITAMRRDGTEFPCELTITRTLQPGAPLFVGYLRDITERHTAEAELHASRVRIVTAADDARRRLERDLHDGAQQHLVGLAMTLRLARRKLFDDPEFVAELLDEAIGDLATATDELRELARGLHPAVLTEGGLQPALVSLAKRAAVPVTIVAAPEERLDPTVEITAYFVVAEALTNVARYAEATQAEVGVEHVGGVLHVEVRDDGRGGATMDGGSGLRGLLDRVSAIGGTLFVESPEGVGTLLRAELPCGS</sequence>
<accession>A0A660L7L3</accession>
<keyword evidence="4" id="KW-0808">Transferase</keyword>
<keyword evidence="7" id="KW-0067">ATP-binding</keyword>
<dbReference type="Pfam" id="PF00989">
    <property type="entry name" value="PAS"/>
    <property type="match status" value="1"/>
</dbReference>
<keyword evidence="6" id="KW-0418">Kinase</keyword>
<comment type="caution">
    <text evidence="11">The sequence shown here is derived from an EMBL/GenBank/DDBJ whole genome shotgun (WGS) entry which is preliminary data.</text>
</comment>
<keyword evidence="8" id="KW-0902">Two-component regulatory system</keyword>
<evidence type="ECO:0000256" key="3">
    <source>
        <dbReference type="ARBA" id="ARBA00022553"/>
    </source>
</evidence>
<feature type="domain" description="PAC" evidence="10">
    <location>
        <begin position="86"/>
        <end position="136"/>
    </location>
</feature>
<dbReference type="PANTHER" id="PTHR24421:SF10">
    <property type="entry name" value="NITRATE_NITRITE SENSOR PROTEIN NARQ"/>
    <property type="match status" value="1"/>
</dbReference>
<dbReference type="OrthoDB" id="4198152at2"/>
<dbReference type="InterPro" id="IPR013767">
    <property type="entry name" value="PAS_fold"/>
</dbReference>
<dbReference type="AlphaFoldDB" id="A0A660L7L3"/>